<reference evidence="2" key="1">
    <citation type="submission" date="2021-08" db="EMBL/GenBank/DDBJ databases">
        <title>WGS assembly of Ceratopteris richardii.</title>
        <authorList>
            <person name="Marchant D.B."/>
            <person name="Chen G."/>
            <person name="Jenkins J."/>
            <person name="Shu S."/>
            <person name="Leebens-Mack J."/>
            <person name="Grimwood J."/>
            <person name="Schmutz J."/>
            <person name="Soltis P."/>
            <person name="Soltis D."/>
            <person name="Chen Z.-H."/>
        </authorList>
    </citation>
    <scope>NUCLEOTIDE SEQUENCE</scope>
    <source>
        <strain evidence="2">Whitten #5841</strain>
        <tissue evidence="2">Leaf</tissue>
    </source>
</reference>
<accession>A0A8T2S545</accession>
<dbReference type="Proteomes" id="UP000825935">
    <property type="component" value="Chromosome 22"/>
</dbReference>
<evidence type="ECO:0000256" key="1">
    <source>
        <dbReference type="SAM" id="SignalP"/>
    </source>
</evidence>
<evidence type="ECO:0000313" key="2">
    <source>
        <dbReference type="EMBL" id="KAH7306557.1"/>
    </source>
</evidence>
<evidence type="ECO:0000313" key="3">
    <source>
        <dbReference type="Proteomes" id="UP000825935"/>
    </source>
</evidence>
<proteinExistence type="predicted"/>
<dbReference type="AlphaFoldDB" id="A0A8T2S545"/>
<gene>
    <name evidence="2" type="ORF">KP509_22G018900</name>
</gene>
<protein>
    <submittedName>
        <fullName evidence="2">Uncharacterized protein</fullName>
    </submittedName>
</protein>
<comment type="caution">
    <text evidence="2">The sequence shown here is derived from an EMBL/GenBank/DDBJ whole genome shotgun (WGS) entry which is preliminary data.</text>
</comment>
<keyword evidence="3" id="KW-1185">Reference proteome</keyword>
<feature type="chain" id="PRO_5035889708" evidence="1">
    <location>
        <begin position="21"/>
        <end position="68"/>
    </location>
</feature>
<feature type="signal peptide" evidence="1">
    <location>
        <begin position="1"/>
        <end position="20"/>
    </location>
</feature>
<sequence length="68" mass="7590">MVLLLLVDALSLYHLPTIITQILNGRHAIEKVLASGQVIEVEYEVFQDLPLPMGILTDFAVHCGCLDW</sequence>
<keyword evidence="1" id="KW-0732">Signal</keyword>
<dbReference type="EMBL" id="CM035427">
    <property type="protein sequence ID" value="KAH7306557.1"/>
    <property type="molecule type" value="Genomic_DNA"/>
</dbReference>
<organism evidence="2 3">
    <name type="scientific">Ceratopteris richardii</name>
    <name type="common">Triangle waterfern</name>
    <dbReference type="NCBI Taxonomy" id="49495"/>
    <lineage>
        <taxon>Eukaryota</taxon>
        <taxon>Viridiplantae</taxon>
        <taxon>Streptophyta</taxon>
        <taxon>Embryophyta</taxon>
        <taxon>Tracheophyta</taxon>
        <taxon>Polypodiopsida</taxon>
        <taxon>Polypodiidae</taxon>
        <taxon>Polypodiales</taxon>
        <taxon>Pteridineae</taxon>
        <taxon>Pteridaceae</taxon>
        <taxon>Parkerioideae</taxon>
        <taxon>Ceratopteris</taxon>
    </lineage>
</organism>
<dbReference type="OrthoDB" id="2590500at2759"/>
<name>A0A8T2S545_CERRI</name>